<organism evidence="1">
    <name type="scientific">Rhizophora mucronata</name>
    <name type="common">Asiatic mangrove</name>
    <dbReference type="NCBI Taxonomy" id="61149"/>
    <lineage>
        <taxon>Eukaryota</taxon>
        <taxon>Viridiplantae</taxon>
        <taxon>Streptophyta</taxon>
        <taxon>Embryophyta</taxon>
        <taxon>Tracheophyta</taxon>
        <taxon>Spermatophyta</taxon>
        <taxon>Magnoliopsida</taxon>
        <taxon>eudicotyledons</taxon>
        <taxon>Gunneridae</taxon>
        <taxon>Pentapetalae</taxon>
        <taxon>rosids</taxon>
        <taxon>fabids</taxon>
        <taxon>Malpighiales</taxon>
        <taxon>Rhizophoraceae</taxon>
        <taxon>Rhizophora</taxon>
    </lineage>
</organism>
<dbReference type="EMBL" id="GGEC01059414">
    <property type="protein sequence ID" value="MBX39898.1"/>
    <property type="molecule type" value="Transcribed_RNA"/>
</dbReference>
<name>A0A2P2NBN6_RHIMU</name>
<accession>A0A2P2NBN6</accession>
<reference evidence="1" key="1">
    <citation type="submission" date="2018-02" db="EMBL/GenBank/DDBJ databases">
        <title>Rhizophora mucronata_Transcriptome.</title>
        <authorList>
            <person name="Meera S.P."/>
            <person name="Sreeshan A."/>
            <person name="Augustine A."/>
        </authorList>
    </citation>
    <scope>NUCLEOTIDE SEQUENCE</scope>
    <source>
        <tissue evidence="1">Leaf</tissue>
    </source>
</reference>
<protein>
    <submittedName>
        <fullName evidence="1">Uncharacterized protein</fullName>
    </submittedName>
</protein>
<sequence>MMMLTTHGLRMFSINGKHFEVSQTRLITWCFPNTRLDRIFIVLCS</sequence>
<dbReference type="AlphaFoldDB" id="A0A2P2NBN6"/>
<evidence type="ECO:0000313" key="1">
    <source>
        <dbReference type="EMBL" id="MBX39898.1"/>
    </source>
</evidence>
<proteinExistence type="predicted"/>